<dbReference type="RefSeq" id="WP_330929839.1">
    <property type="nucleotide sequence ID" value="NZ_CP119075.1"/>
</dbReference>
<keyword evidence="1" id="KW-0812">Transmembrane</keyword>
<proteinExistence type="predicted"/>
<dbReference type="EMBL" id="CP119075">
    <property type="protein sequence ID" value="WED63632.1"/>
    <property type="molecule type" value="Genomic_DNA"/>
</dbReference>
<protein>
    <submittedName>
        <fullName evidence="2">Uncharacterized protein</fullName>
    </submittedName>
</protein>
<accession>A0AAF0CGH7</accession>
<dbReference type="Proteomes" id="UP001218638">
    <property type="component" value="Chromosome"/>
</dbReference>
<feature type="transmembrane region" description="Helical" evidence="1">
    <location>
        <begin position="61"/>
        <end position="84"/>
    </location>
</feature>
<keyword evidence="1" id="KW-1133">Transmembrane helix</keyword>
<dbReference type="KEGG" id="slom:PXH66_14945"/>
<sequence>MIASLVALARMWVLLRRKGYRAFPLYFLGFSLGLFLMNFGLTRFTVGDETLRHSGKGGGIGWYQEIGMGITFMLMAVSSSWAYLEARRVIKLPPDGIPVKTAEIEPETTPLPAARSAPVPRADQRRVIHTYDPALSNRVETVFRDNQLSFGRQTIDDPSGLTGIEIWVDTAQTDVATKLARDEELNYIEENATIRCQGCNQGMIETGELADSPGEERAYLEFVCRKCGAKQLHNFA</sequence>
<feature type="transmembrane region" description="Helical" evidence="1">
    <location>
        <begin position="20"/>
        <end position="41"/>
    </location>
</feature>
<reference evidence="2" key="1">
    <citation type="submission" date="2023-03" db="EMBL/GenBank/DDBJ databases">
        <title>Lomoglobus Profundus gen. nov., sp. nov., a novel member of the phylum Verrucomicrobia, isolated from deep-marine sediment of South China Sea.</title>
        <authorList>
            <person name="Ahmad T."/>
            <person name="Ishaq S.E."/>
            <person name="Wang F."/>
        </authorList>
    </citation>
    <scope>NUCLEOTIDE SEQUENCE</scope>
    <source>
        <strain evidence="2">LMO-M01</strain>
    </source>
</reference>
<evidence type="ECO:0000313" key="2">
    <source>
        <dbReference type="EMBL" id="WED63632.1"/>
    </source>
</evidence>
<dbReference type="AlphaFoldDB" id="A0AAF0CGH7"/>
<evidence type="ECO:0000256" key="1">
    <source>
        <dbReference type="SAM" id="Phobius"/>
    </source>
</evidence>
<keyword evidence="1" id="KW-0472">Membrane</keyword>
<gene>
    <name evidence="2" type="ORF">PXH66_14945</name>
</gene>
<keyword evidence="3" id="KW-1185">Reference proteome</keyword>
<name>A0AAF0CGH7_9BACT</name>
<organism evidence="2 3">
    <name type="scientific">Synoicihabitans lomoniglobus</name>
    <dbReference type="NCBI Taxonomy" id="2909285"/>
    <lineage>
        <taxon>Bacteria</taxon>
        <taxon>Pseudomonadati</taxon>
        <taxon>Verrucomicrobiota</taxon>
        <taxon>Opitutia</taxon>
        <taxon>Opitutales</taxon>
        <taxon>Opitutaceae</taxon>
        <taxon>Synoicihabitans</taxon>
    </lineage>
</organism>
<evidence type="ECO:0000313" key="3">
    <source>
        <dbReference type="Proteomes" id="UP001218638"/>
    </source>
</evidence>